<dbReference type="Pfam" id="PF14017">
    <property type="entry name" value="DUF4233"/>
    <property type="match status" value="1"/>
</dbReference>
<organism evidence="2 3">
    <name type="scientific">Leifsonia tongyongensis</name>
    <dbReference type="NCBI Taxonomy" id="1268043"/>
    <lineage>
        <taxon>Bacteria</taxon>
        <taxon>Bacillati</taxon>
        <taxon>Actinomycetota</taxon>
        <taxon>Actinomycetes</taxon>
        <taxon>Micrococcales</taxon>
        <taxon>Microbacteriaceae</taxon>
        <taxon>Leifsonia</taxon>
    </lineage>
</organism>
<name>A0A6L9XZ52_9MICO</name>
<dbReference type="Proteomes" id="UP000474967">
    <property type="component" value="Unassembled WGS sequence"/>
</dbReference>
<sequence length="123" mass="13058">MRESLGSIVLGFELVIVFLGALVLFGLKSLPAAVALGGGAVLIVLMIIAIGLLRYPIGVIIGWAVQLIVIAAGLLVPAFYIVGAIFAAMWTYVMIVGGRIDHRDRLARQTHPGQSHPGMEKPE</sequence>
<evidence type="ECO:0000256" key="1">
    <source>
        <dbReference type="SAM" id="Phobius"/>
    </source>
</evidence>
<evidence type="ECO:0000313" key="2">
    <source>
        <dbReference type="EMBL" id="NEN06545.1"/>
    </source>
</evidence>
<reference evidence="2 3" key="1">
    <citation type="journal article" date="2014" name="J. Microbiol.">
        <title>Diaminobutyricibacter tongyongensis gen. nov., sp. nov. and Homoserinibacter gongjuensis gen. nov., sp. nov. belong to the family Microbacteriaceae.</title>
        <authorList>
            <person name="Kim S.J."/>
            <person name="Ahn J.H."/>
            <person name="Weon H.Y."/>
            <person name="Hamada M."/>
            <person name="Suzuki K."/>
            <person name="Kwon S.W."/>
        </authorList>
    </citation>
    <scope>NUCLEOTIDE SEQUENCE [LARGE SCALE GENOMIC DNA]</scope>
    <source>
        <strain evidence="2 3">NBRC 108724</strain>
    </source>
</reference>
<protein>
    <submittedName>
        <fullName evidence="2">DUF4233 domain-containing protein</fullName>
    </submittedName>
</protein>
<dbReference type="InterPro" id="IPR025327">
    <property type="entry name" value="DUF4233"/>
</dbReference>
<feature type="transmembrane region" description="Helical" evidence="1">
    <location>
        <begin position="34"/>
        <end position="57"/>
    </location>
</feature>
<keyword evidence="1" id="KW-0472">Membrane</keyword>
<feature type="transmembrane region" description="Helical" evidence="1">
    <location>
        <begin position="63"/>
        <end position="95"/>
    </location>
</feature>
<keyword evidence="1" id="KW-0812">Transmembrane</keyword>
<keyword evidence="1" id="KW-1133">Transmembrane helix</keyword>
<dbReference type="EMBL" id="JAAGWY010000002">
    <property type="protein sequence ID" value="NEN06545.1"/>
    <property type="molecule type" value="Genomic_DNA"/>
</dbReference>
<keyword evidence="3" id="KW-1185">Reference proteome</keyword>
<feature type="transmembrane region" description="Helical" evidence="1">
    <location>
        <begin position="6"/>
        <end position="27"/>
    </location>
</feature>
<evidence type="ECO:0000313" key="3">
    <source>
        <dbReference type="Proteomes" id="UP000474967"/>
    </source>
</evidence>
<dbReference type="AlphaFoldDB" id="A0A6L9XZ52"/>
<comment type="caution">
    <text evidence="2">The sequence shown here is derived from an EMBL/GenBank/DDBJ whole genome shotgun (WGS) entry which is preliminary data.</text>
</comment>
<accession>A0A6L9XZ52</accession>
<gene>
    <name evidence="2" type="ORF">G3T36_11765</name>
</gene>
<proteinExistence type="predicted"/>